<dbReference type="PANTHER" id="PTHR36174">
    <property type="entry name" value="LIPID II:GLYCINE GLYCYLTRANSFERASE"/>
    <property type="match status" value="1"/>
</dbReference>
<dbReference type="InterPro" id="IPR050644">
    <property type="entry name" value="PG_Glycine_Bridge_Synth"/>
</dbReference>
<dbReference type="PROSITE" id="PS51191">
    <property type="entry name" value="FEMABX"/>
    <property type="match status" value="1"/>
</dbReference>
<dbReference type="GO" id="GO:0009252">
    <property type="term" value="P:peptidoglycan biosynthetic process"/>
    <property type="evidence" value="ECO:0007669"/>
    <property type="project" value="UniProtKB-KW"/>
</dbReference>
<feature type="region of interest" description="Disordered" evidence="14">
    <location>
        <begin position="270"/>
        <end position="289"/>
    </location>
</feature>
<dbReference type="GO" id="GO:0016755">
    <property type="term" value="F:aminoacyltransferase activity"/>
    <property type="evidence" value="ECO:0007669"/>
    <property type="project" value="InterPro"/>
</dbReference>
<reference evidence="15 16" key="1">
    <citation type="submission" date="2017-08" db="EMBL/GenBank/DDBJ databases">
        <title>Draft genome sequences of 64 type strains of genus Staph aureus.</title>
        <authorList>
            <person name="Cole K."/>
            <person name="Golubchik T."/>
            <person name="Russell J."/>
            <person name="Foster D."/>
            <person name="Llewelyn M."/>
            <person name="Wilson D."/>
            <person name="Crook D."/>
            <person name="Paul J."/>
        </authorList>
    </citation>
    <scope>NUCLEOTIDE SEQUENCE [LARGE SCALE GENOMIC DNA]</scope>
    <source>
        <strain evidence="15 16">DSM 29875</strain>
    </source>
</reference>
<evidence type="ECO:0000256" key="11">
    <source>
        <dbReference type="ARBA" id="ARBA00030706"/>
    </source>
</evidence>
<organism evidence="15 16">
    <name type="scientific">Staphylococcus argensis</name>
    <dbReference type="NCBI Taxonomy" id="1607738"/>
    <lineage>
        <taxon>Bacteria</taxon>
        <taxon>Bacillati</taxon>
        <taxon>Bacillota</taxon>
        <taxon>Bacilli</taxon>
        <taxon>Bacillales</taxon>
        <taxon>Staphylococcaceae</taxon>
        <taxon>Staphylococcus</taxon>
    </lineage>
</organism>
<dbReference type="Gene3D" id="3.40.630.30">
    <property type="match status" value="2"/>
</dbReference>
<gene>
    <name evidence="15" type="ORF">CD039_04055</name>
</gene>
<evidence type="ECO:0000313" key="16">
    <source>
        <dbReference type="Proteomes" id="UP000242712"/>
    </source>
</evidence>
<evidence type="ECO:0000256" key="8">
    <source>
        <dbReference type="ARBA" id="ARBA00022984"/>
    </source>
</evidence>
<dbReference type="GO" id="GO:0008360">
    <property type="term" value="P:regulation of cell shape"/>
    <property type="evidence" value="ECO:0007669"/>
    <property type="project" value="UniProtKB-KW"/>
</dbReference>
<evidence type="ECO:0000256" key="10">
    <source>
        <dbReference type="ARBA" id="ARBA00023316"/>
    </source>
</evidence>
<dbReference type="AlphaFoldDB" id="A0A2K4FF02"/>
<comment type="caution">
    <text evidence="15">The sequence shown here is derived from an EMBL/GenBank/DDBJ whole genome shotgun (WGS) entry which is preliminary data.</text>
</comment>
<evidence type="ECO:0000256" key="4">
    <source>
        <dbReference type="ARBA" id="ARBA00016236"/>
    </source>
</evidence>
<comment type="similarity">
    <text evidence="2">Belongs to the FemABX family.</text>
</comment>
<dbReference type="GO" id="GO:0005737">
    <property type="term" value="C:cytoplasm"/>
    <property type="evidence" value="ECO:0007669"/>
    <property type="project" value="UniProtKB-SubCell"/>
</dbReference>
<dbReference type="Pfam" id="PF02388">
    <property type="entry name" value="FemAB"/>
    <property type="match status" value="1"/>
</dbReference>
<evidence type="ECO:0000256" key="6">
    <source>
        <dbReference type="ARBA" id="ARBA00022679"/>
    </source>
</evidence>
<dbReference type="EC" id="2.3.2.17" evidence="3"/>
<keyword evidence="9 15" id="KW-0012">Acyltransferase</keyword>
<dbReference type="InterPro" id="IPR010978">
    <property type="entry name" value="tRNA-bd_arm"/>
</dbReference>
<dbReference type="SUPFAM" id="SSF46589">
    <property type="entry name" value="tRNA-binding arm"/>
    <property type="match status" value="1"/>
</dbReference>
<keyword evidence="5" id="KW-0963">Cytoplasm</keyword>
<evidence type="ECO:0000256" key="7">
    <source>
        <dbReference type="ARBA" id="ARBA00022960"/>
    </source>
</evidence>
<dbReference type="GO" id="GO:0000166">
    <property type="term" value="F:nucleotide binding"/>
    <property type="evidence" value="ECO:0007669"/>
    <property type="project" value="InterPro"/>
</dbReference>
<evidence type="ECO:0000256" key="2">
    <source>
        <dbReference type="ARBA" id="ARBA00009943"/>
    </source>
</evidence>
<dbReference type="InterPro" id="IPR016181">
    <property type="entry name" value="Acyl_CoA_acyltransferase"/>
</dbReference>
<keyword evidence="8" id="KW-0573">Peptidoglycan synthesis</keyword>
<evidence type="ECO:0000313" key="15">
    <source>
        <dbReference type="EMBL" id="POA09929.1"/>
    </source>
</evidence>
<dbReference type="EMBL" id="PPPX01000001">
    <property type="protein sequence ID" value="POA09929.1"/>
    <property type="molecule type" value="Genomic_DNA"/>
</dbReference>
<dbReference type="InterPro" id="IPR003447">
    <property type="entry name" value="FEMABX"/>
</dbReference>
<dbReference type="SUPFAM" id="SSF55729">
    <property type="entry name" value="Acyl-CoA N-acyltransferases (Nat)"/>
    <property type="match status" value="2"/>
</dbReference>
<comment type="subcellular location">
    <subcellularLocation>
        <location evidence="1">Cytoplasm</location>
    </subcellularLocation>
</comment>
<sequence length="422" mass="49302">MKFTNLTATEFGSFVDQMPDSHFTQMVGNYNLKIAEGTETHLVGVKDNNNNVIAACLLTAVPVMKFFKYFYSNRGPVIDYDNKELVYYFFNELSKYVKKHRCLYLRVDPYMAYQYLDHDGNVLDNAGHDWIFDTMNYLGYRHQGFLTGFDPVIQIRHHSVLDLTGKTAKDVLKDMDSLRKRNTKKVQKNGVKVRMLDSDELPIFRSFMEDTSEKKDFDDRDDSFYYNRLKYYQDRALVPLAYINFDEYIEELESERQKLQKDLNKALKDLEKRPDNKKSHNKKANLEQQLDANQQKIDEARQLREQHGVELPISAGFFIINPFEVVYYAGGTANEFRHFAGSYAIQWHMINYALDHGINRYNFYGISGDFSEDAEDAGVVRFKKGFNADVVEYVGDFIKPVNKPMYKVYTALKKLKDKVTKS</sequence>
<protein>
    <recommendedName>
        <fullName evidence="4">Aminoacyltransferase FemA</fullName>
        <ecNumber evidence="3">2.3.2.17</ecNumber>
    </recommendedName>
    <alternativeName>
        <fullName evidence="12">Factor essential for expression of methicillin resistance A</fullName>
    </alternativeName>
    <alternativeName>
        <fullName evidence="11">N-acetylmuramoyl-L-alanyl-D-glutamyl-L-lysyl-(N6-glycyl)-D-alanyl-D-alanine-diphosphoundecaprenyl-N-acetylglucosamine:glycine glycyltransferase</fullName>
    </alternativeName>
</protein>
<dbReference type="GeneID" id="98297516"/>
<accession>A0A2K4FF02</accession>
<keyword evidence="7" id="KW-0133">Cell shape</keyword>
<keyword evidence="6 15" id="KW-0808">Transferase</keyword>
<evidence type="ECO:0000256" key="12">
    <source>
        <dbReference type="ARBA" id="ARBA00032233"/>
    </source>
</evidence>
<dbReference type="PANTHER" id="PTHR36174:SF2">
    <property type="entry name" value="AMINOACYLTRANSFERASE FEMA"/>
    <property type="match status" value="1"/>
</dbReference>
<name>A0A2K4FF02_9STAP</name>
<comment type="catalytic activity">
    <reaction evidence="13">
        <text>beta-D-GlcNAc-(1-&gt;4)-Mur2Ac(oyl-L-Ala-D-isoglutaminyl-L-Lys-(N(6)-Gly)-D-Ala-D-Ala)-di-trans,octa-cis-undecaprenyl diphosphate + 2 glycyl-tRNA(Gly) = MurNAc-L-Ala-D-isoglutaminyl-L-Lys-(N(6)-tri-Gly)-D-Ala-D-Ala-diphospho-di-trans,octa-cis-undecaprenyl-GlcNAc + 2 tRNA(Gly) + 2 H(+)</text>
        <dbReference type="Rhea" id="RHEA:30439"/>
        <dbReference type="Rhea" id="RHEA-COMP:9664"/>
        <dbReference type="Rhea" id="RHEA-COMP:9683"/>
        <dbReference type="ChEBI" id="CHEBI:15378"/>
        <dbReference type="ChEBI" id="CHEBI:62234"/>
        <dbReference type="ChEBI" id="CHEBI:62235"/>
        <dbReference type="ChEBI" id="CHEBI:78442"/>
        <dbReference type="ChEBI" id="CHEBI:78522"/>
        <dbReference type="EC" id="2.3.2.17"/>
    </reaction>
</comment>
<dbReference type="Proteomes" id="UP000242712">
    <property type="component" value="Unassembled WGS sequence"/>
</dbReference>
<proteinExistence type="inferred from homology"/>
<dbReference type="RefSeq" id="WP_103371229.1">
    <property type="nucleotide sequence ID" value="NZ_CBCRVO010000001.1"/>
</dbReference>
<evidence type="ECO:0000256" key="5">
    <source>
        <dbReference type="ARBA" id="ARBA00022490"/>
    </source>
</evidence>
<dbReference type="GO" id="GO:0071555">
    <property type="term" value="P:cell wall organization"/>
    <property type="evidence" value="ECO:0007669"/>
    <property type="project" value="UniProtKB-KW"/>
</dbReference>
<evidence type="ECO:0000256" key="3">
    <source>
        <dbReference type="ARBA" id="ARBA00012466"/>
    </source>
</evidence>
<evidence type="ECO:0000256" key="1">
    <source>
        <dbReference type="ARBA" id="ARBA00004496"/>
    </source>
</evidence>
<evidence type="ECO:0000256" key="13">
    <source>
        <dbReference type="ARBA" id="ARBA00047483"/>
    </source>
</evidence>
<evidence type="ECO:0000256" key="14">
    <source>
        <dbReference type="SAM" id="MobiDB-lite"/>
    </source>
</evidence>
<keyword evidence="16" id="KW-1185">Reference proteome</keyword>
<dbReference type="Gene3D" id="1.20.58.90">
    <property type="match status" value="1"/>
</dbReference>
<evidence type="ECO:0000256" key="9">
    <source>
        <dbReference type="ARBA" id="ARBA00023315"/>
    </source>
</evidence>
<dbReference type="OrthoDB" id="2173585at2"/>
<keyword evidence="10" id="KW-0961">Cell wall biogenesis/degradation</keyword>